<dbReference type="AlphaFoldDB" id="A0AAW0FWR7"/>
<dbReference type="Proteomes" id="UP001385951">
    <property type="component" value="Unassembled WGS sequence"/>
</dbReference>
<evidence type="ECO:0000313" key="3">
    <source>
        <dbReference type="Proteomes" id="UP001385951"/>
    </source>
</evidence>
<evidence type="ECO:0000313" key="2">
    <source>
        <dbReference type="EMBL" id="KAK7685928.1"/>
    </source>
</evidence>
<gene>
    <name evidence="2" type="ORF">QCA50_010737</name>
</gene>
<proteinExistence type="predicted"/>
<evidence type="ECO:0000256" key="1">
    <source>
        <dbReference type="SAM" id="MobiDB-lite"/>
    </source>
</evidence>
<keyword evidence="3" id="KW-1185">Reference proteome</keyword>
<accession>A0AAW0FWR7</accession>
<feature type="region of interest" description="Disordered" evidence="1">
    <location>
        <begin position="1"/>
        <end position="32"/>
    </location>
</feature>
<name>A0AAW0FWR7_9APHY</name>
<protein>
    <submittedName>
        <fullName evidence="2">Uncharacterized protein</fullName>
    </submittedName>
</protein>
<reference evidence="2 3" key="1">
    <citation type="submission" date="2022-09" db="EMBL/GenBank/DDBJ databases">
        <authorList>
            <person name="Palmer J.M."/>
        </authorList>
    </citation>
    <scope>NUCLEOTIDE SEQUENCE [LARGE SCALE GENOMIC DNA]</scope>
    <source>
        <strain evidence="2 3">DSM 7382</strain>
    </source>
</reference>
<comment type="caution">
    <text evidence="2">The sequence shown here is derived from an EMBL/GenBank/DDBJ whole genome shotgun (WGS) entry which is preliminary data.</text>
</comment>
<sequence length="117" mass="12797">MPSGGSSTPFKERGATKGYDDASSYTRNQLEPGSFPAFYDSCLLGHRVRKNAARLSPFVPLPTSRFLPSLYAGAYTTCLSLTYISRSSATVKTSNVLTDRVPSFGHFWVIWSGFPCS</sequence>
<feature type="compositionally biased region" description="Basic and acidic residues" evidence="1">
    <location>
        <begin position="10"/>
        <end position="20"/>
    </location>
</feature>
<dbReference type="EMBL" id="JASBNA010000018">
    <property type="protein sequence ID" value="KAK7685928.1"/>
    <property type="molecule type" value="Genomic_DNA"/>
</dbReference>
<organism evidence="2 3">
    <name type="scientific">Cerrena zonata</name>
    <dbReference type="NCBI Taxonomy" id="2478898"/>
    <lineage>
        <taxon>Eukaryota</taxon>
        <taxon>Fungi</taxon>
        <taxon>Dikarya</taxon>
        <taxon>Basidiomycota</taxon>
        <taxon>Agaricomycotina</taxon>
        <taxon>Agaricomycetes</taxon>
        <taxon>Polyporales</taxon>
        <taxon>Cerrenaceae</taxon>
        <taxon>Cerrena</taxon>
    </lineage>
</organism>